<dbReference type="OrthoDB" id="3270987at2759"/>
<name>A0A166BCZ8_9AGAM</name>
<dbReference type="Proteomes" id="UP000076532">
    <property type="component" value="Unassembled WGS sequence"/>
</dbReference>
<proteinExistence type="predicted"/>
<evidence type="ECO:0008006" key="3">
    <source>
        <dbReference type="Google" id="ProtNLM"/>
    </source>
</evidence>
<evidence type="ECO:0000313" key="2">
    <source>
        <dbReference type="Proteomes" id="UP000076532"/>
    </source>
</evidence>
<protein>
    <recommendedName>
        <fullName evidence="3">F-box domain-containing protein</fullName>
    </recommendedName>
</protein>
<keyword evidence="2" id="KW-1185">Reference proteome</keyword>
<dbReference type="AlphaFoldDB" id="A0A166BCZ8"/>
<reference evidence="1 2" key="1">
    <citation type="journal article" date="2016" name="Mol. Biol. Evol.">
        <title>Comparative Genomics of Early-Diverging Mushroom-Forming Fungi Provides Insights into the Origins of Lignocellulose Decay Capabilities.</title>
        <authorList>
            <person name="Nagy L.G."/>
            <person name="Riley R."/>
            <person name="Tritt A."/>
            <person name="Adam C."/>
            <person name="Daum C."/>
            <person name="Floudas D."/>
            <person name="Sun H."/>
            <person name="Yadav J.S."/>
            <person name="Pangilinan J."/>
            <person name="Larsson K.H."/>
            <person name="Matsuura K."/>
            <person name="Barry K."/>
            <person name="Labutti K."/>
            <person name="Kuo R."/>
            <person name="Ohm R.A."/>
            <person name="Bhattacharya S.S."/>
            <person name="Shirouzu T."/>
            <person name="Yoshinaga Y."/>
            <person name="Martin F.M."/>
            <person name="Grigoriev I.V."/>
            <person name="Hibbett D.S."/>
        </authorList>
    </citation>
    <scope>NUCLEOTIDE SEQUENCE [LARGE SCALE GENOMIC DNA]</scope>
    <source>
        <strain evidence="1 2">CBS 109695</strain>
    </source>
</reference>
<gene>
    <name evidence="1" type="ORF">FIBSPDRAFT_1050019</name>
</gene>
<sequence>MFAGVPNLRTVSYSICEMNFSESQVDLIWDQLHTWWRAQLFVEGYVNLLRRCPALVHCLVAELVEYSVEESYEGPASPLRHNLRSLNIIVQEPGSCQNLFDHLELPCLLELYIDSEIYNDDEDAPAAEIWQQSSLEAFILRSSCPLQRLVLDVDHFPMEGGLRLLEHLPELVEFGCSEPSSGSGAVFDTALVERLTISPDAGTSSSATSVLLPKLRVLALLGPLPCDCRAFLAMVESRIGTRNHADLQALYLYLGKRPGREVGSPAGAFLSRKAFAKVKIMLGDKAHLLAIPYFPQSLRLT</sequence>
<evidence type="ECO:0000313" key="1">
    <source>
        <dbReference type="EMBL" id="KZP12512.1"/>
    </source>
</evidence>
<organism evidence="1 2">
    <name type="scientific">Athelia psychrophila</name>
    <dbReference type="NCBI Taxonomy" id="1759441"/>
    <lineage>
        <taxon>Eukaryota</taxon>
        <taxon>Fungi</taxon>
        <taxon>Dikarya</taxon>
        <taxon>Basidiomycota</taxon>
        <taxon>Agaricomycotina</taxon>
        <taxon>Agaricomycetes</taxon>
        <taxon>Agaricomycetidae</taxon>
        <taxon>Atheliales</taxon>
        <taxon>Atheliaceae</taxon>
        <taxon>Athelia</taxon>
    </lineage>
</organism>
<accession>A0A166BCZ8</accession>
<dbReference type="EMBL" id="KV417646">
    <property type="protein sequence ID" value="KZP12512.1"/>
    <property type="molecule type" value="Genomic_DNA"/>
</dbReference>